<dbReference type="PANTHER" id="PTHR33121:SF82">
    <property type="entry name" value="SIGNAL TRANSDUCTION PROTEIN CONTAINING A EAL DOMAIN"/>
    <property type="match status" value="1"/>
</dbReference>
<evidence type="ECO:0000313" key="5">
    <source>
        <dbReference type="Proteomes" id="UP000051922"/>
    </source>
</evidence>
<dbReference type="InterPro" id="IPR001633">
    <property type="entry name" value="EAL_dom"/>
</dbReference>
<feature type="transmembrane region" description="Helical" evidence="1">
    <location>
        <begin position="6"/>
        <end position="28"/>
    </location>
</feature>
<keyword evidence="1" id="KW-0472">Membrane</keyword>
<comment type="caution">
    <text evidence="4">The sequence shown here is derived from an EMBL/GenBank/DDBJ whole genome shotgun (WGS) entry which is preliminary data.</text>
</comment>
<dbReference type="SMART" id="SM00052">
    <property type="entry name" value="EAL"/>
    <property type="match status" value="1"/>
</dbReference>
<feature type="domain" description="GGDEF" evidence="3">
    <location>
        <begin position="242"/>
        <end position="378"/>
    </location>
</feature>
<dbReference type="SUPFAM" id="SSF141868">
    <property type="entry name" value="EAL domain-like"/>
    <property type="match status" value="1"/>
</dbReference>
<dbReference type="Proteomes" id="UP000051922">
    <property type="component" value="Unassembled WGS sequence"/>
</dbReference>
<dbReference type="InterPro" id="IPR050706">
    <property type="entry name" value="Cyclic-di-GMP_PDE-like"/>
</dbReference>
<feature type="transmembrane region" description="Helical" evidence="1">
    <location>
        <begin position="74"/>
        <end position="92"/>
    </location>
</feature>
<feature type="transmembrane region" description="Helical" evidence="1">
    <location>
        <begin position="178"/>
        <end position="201"/>
    </location>
</feature>
<dbReference type="RefSeq" id="WP_054649237.1">
    <property type="nucleotide sequence ID" value="NZ_AZFJ01000049.1"/>
</dbReference>
<dbReference type="NCBIfam" id="TIGR00254">
    <property type="entry name" value="GGDEF"/>
    <property type="match status" value="1"/>
</dbReference>
<name>A0A0R1TXL1_9LACO</name>
<keyword evidence="1" id="KW-0812">Transmembrane</keyword>
<feature type="transmembrane region" description="Helical" evidence="1">
    <location>
        <begin position="146"/>
        <end position="166"/>
    </location>
</feature>
<reference evidence="4 5" key="1">
    <citation type="journal article" date="2015" name="Genome Announc.">
        <title>Expanding the biotechnology potential of lactobacilli through comparative genomics of 213 strains and associated genera.</title>
        <authorList>
            <person name="Sun Z."/>
            <person name="Harris H.M."/>
            <person name="McCann A."/>
            <person name="Guo C."/>
            <person name="Argimon S."/>
            <person name="Zhang W."/>
            <person name="Yang X."/>
            <person name="Jeffery I.B."/>
            <person name="Cooney J.C."/>
            <person name="Kagawa T.F."/>
            <person name="Liu W."/>
            <person name="Song Y."/>
            <person name="Salvetti E."/>
            <person name="Wrobel A."/>
            <person name="Rasinkangas P."/>
            <person name="Parkhill J."/>
            <person name="Rea M.C."/>
            <person name="O'Sullivan O."/>
            <person name="Ritari J."/>
            <person name="Douillard F.P."/>
            <person name="Paul Ross R."/>
            <person name="Yang R."/>
            <person name="Briner A.E."/>
            <person name="Felis G.E."/>
            <person name="de Vos W.M."/>
            <person name="Barrangou R."/>
            <person name="Klaenhammer T.R."/>
            <person name="Caufield P.W."/>
            <person name="Cui Y."/>
            <person name="Zhang H."/>
            <person name="O'Toole P.W."/>
        </authorList>
    </citation>
    <scope>NUCLEOTIDE SEQUENCE [LARGE SCALE GENOMIC DNA]</scope>
    <source>
        <strain evidence="4 5">DSM 15945</strain>
    </source>
</reference>
<protein>
    <submittedName>
        <fullName evidence="4">Signal transduction diguanylate cyclase</fullName>
    </submittedName>
</protein>
<dbReference type="Pfam" id="PF00563">
    <property type="entry name" value="EAL"/>
    <property type="match status" value="1"/>
</dbReference>
<gene>
    <name evidence="4" type="ORF">FC50_GL001283</name>
</gene>
<sequence length="609" mass="68263">MSINQIQPQIVQLLVMTFFITSFASFYSSYWHRLATQPATNPSSPVWRILLSLGIEGLGIVLFITASMVGPTNAVIYTNGALILLSSVLFDTNTTWPEYMVRVAGILLVWIAAHWDNLTSPLVMTMTVVMLGLLSVIRAQSRTTRANLALNMTMSALADFAFWMTLPATTLLGLDGTGLSLTIAIGMFLIMASVLNIYWVYRHHAMTKAAQITNNVLTTAATYERYEHHMTDMFNTAQESAGTFTMAVMDIDHFAQVNTQCGHMGGNGLLLDLTHLLEETLRQYADSVEILRTGGQEFTVAVKNADGQAALPIIVACWQAVRTHHFYYKGGQVNLTVSVGMTSMHPRDESVEDTYQRATTNLQQSKHSGRDVITLDGQVYGQHHQAHHAELAYFGQGIYDVNADNPRLVHNELLLRQYDASHHRWVLPQSFEISVGTQINLLRHFLRHSQCKSVTLNLTAQEFRDATVATALTLFKQRADGPEELIVEIMDTPSLQYVREISSIYHAGGVKIYIDDVGSDNSFELVHTLFPYVDGVKFAMQNLRKTATFEQMAERIKFWTGIAQEYHLEFILEGVETQYEMAFDRTNFGIMLEQGYYFGRPAPAEKAVA</sequence>
<dbReference type="PROSITE" id="PS50887">
    <property type="entry name" value="GGDEF"/>
    <property type="match status" value="1"/>
</dbReference>
<dbReference type="AlphaFoldDB" id="A0A0R1TXL1"/>
<dbReference type="PANTHER" id="PTHR33121">
    <property type="entry name" value="CYCLIC DI-GMP PHOSPHODIESTERASE PDEF"/>
    <property type="match status" value="1"/>
</dbReference>
<keyword evidence="5" id="KW-1185">Reference proteome</keyword>
<dbReference type="CDD" id="cd01949">
    <property type="entry name" value="GGDEF"/>
    <property type="match status" value="1"/>
</dbReference>
<dbReference type="STRING" id="1423783.FC50_GL001283"/>
<accession>A0A0R1TXL1</accession>
<evidence type="ECO:0000313" key="4">
    <source>
        <dbReference type="EMBL" id="KRL85885.1"/>
    </source>
</evidence>
<feature type="transmembrane region" description="Helical" evidence="1">
    <location>
        <begin position="49"/>
        <end position="68"/>
    </location>
</feature>
<organism evidence="4 5">
    <name type="scientific">Lacticaseibacillus pantheris DSM 15945 = JCM 12539 = NBRC 106106</name>
    <dbReference type="NCBI Taxonomy" id="1423783"/>
    <lineage>
        <taxon>Bacteria</taxon>
        <taxon>Bacillati</taxon>
        <taxon>Bacillota</taxon>
        <taxon>Bacilli</taxon>
        <taxon>Lactobacillales</taxon>
        <taxon>Lactobacillaceae</taxon>
        <taxon>Lacticaseibacillus</taxon>
    </lineage>
</organism>
<evidence type="ECO:0000259" key="3">
    <source>
        <dbReference type="PROSITE" id="PS50887"/>
    </source>
</evidence>
<dbReference type="SUPFAM" id="SSF55073">
    <property type="entry name" value="Nucleotide cyclase"/>
    <property type="match status" value="1"/>
</dbReference>
<dbReference type="SMART" id="SM00267">
    <property type="entry name" value="GGDEF"/>
    <property type="match status" value="1"/>
</dbReference>
<dbReference type="InterPro" id="IPR035919">
    <property type="entry name" value="EAL_sf"/>
</dbReference>
<keyword evidence="1" id="KW-1133">Transmembrane helix</keyword>
<dbReference type="InterPro" id="IPR000160">
    <property type="entry name" value="GGDEF_dom"/>
</dbReference>
<dbReference type="InterPro" id="IPR029787">
    <property type="entry name" value="Nucleotide_cyclase"/>
</dbReference>
<dbReference type="PROSITE" id="PS50883">
    <property type="entry name" value="EAL"/>
    <property type="match status" value="1"/>
</dbReference>
<evidence type="ECO:0000256" key="1">
    <source>
        <dbReference type="SAM" id="Phobius"/>
    </source>
</evidence>
<dbReference type="EMBL" id="AZFJ01000049">
    <property type="protein sequence ID" value="KRL85885.1"/>
    <property type="molecule type" value="Genomic_DNA"/>
</dbReference>
<feature type="domain" description="EAL" evidence="2">
    <location>
        <begin position="355"/>
        <end position="609"/>
    </location>
</feature>
<dbReference type="Gene3D" id="3.30.70.270">
    <property type="match status" value="1"/>
</dbReference>
<proteinExistence type="predicted"/>
<dbReference type="Gene3D" id="3.20.20.450">
    <property type="entry name" value="EAL domain"/>
    <property type="match status" value="1"/>
</dbReference>
<dbReference type="PATRIC" id="fig|1423783.4.peg.1325"/>
<evidence type="ECO:0000259" key="2">
    <source>
        <dbReference type="PROSITE" id="PS50883"/>
    </source>
</evidence>
<dbReference type="GO" id="GO:0071111">
    <property type="term" value="F:cyclic-guanylate-specific phosphodiesterase activity"/>
    <property type="evidence" value="ECO:0007669"/>
    <property type="project" value="InterPro"/>
</dbReference>
<feature type="transmembrane region" description="Helical" evidence="1">
    <location>
        <begin position="121"/>
        <end position="139"/>
    </location>
</feature>
<dbReference type="InterPro" id="IPR043128">
    <property type="entry name" value="Rev_trsase/Diguanyl_cyclase"/>
</dbReference>
<dbReference type="Pfam" id="PF00990">
    <property type="entry name" value="GGDEF"/>
    <property type="match status" value="1"/>
</dbReference>